<dbReference type="InterPro" id="IPR027417">
    <property type="entry name" value="P-loop_NTPase"/>
</dbReference>
<dbReference type="Pfam" id="PF25872">
    <property type="entry name" value="HTH_77"/>
    <property type="match status" value="1"/>
</dbReference>
<dbReference type="GO" id="GO:0009190">
    <property type="term" value="P:cyclic nucleotide biosynthetic process"/>
    <property type="evidence" value="ECO:0007669"/>
    <property type="project" value="InterPro"/>
</dbReference>
<dbReference type="InterPro" id="IPR001054">
    <property type="entry name" value="A/G_cyclase"/>
</dbReference>
<dbReference type="GO" id="GO:0004016">
    <property type="term" value="F:adenylate cyclase activity"/>
    <property type="evidence" value="ECO:0007669"/>
    <property type="project" value="UniProtKB-ARBA"/>
</dbReference>
<comment type="caution">
    <text evidence="2">The sequence shown here is derived from an EMBL/GenBank/DDBJ whole genome shotgun (WGS) entry which is preliminary data.</text>
</comment>
<dbReference type="CDD" id="cd07302">
    <property type="entry name" value="CHD"/>
    <property type="match status" value="1"/>
</dbReference>
<feature type="domain" description="Guanylate cyclase" evidence="1">
    <location>
        <begin position="7"/>
        <end position="110"/>
    </location>
</feature>
<dbReference type="RefSeq" id="WP_003884926.1">
    <property type="nucleotide sequence ID" value="NZ_BCSZ01000065.1"/>
</dbReference>
<reference evidence="3" key="2">
    <citation type="submission" date="2016-02" db="EMBL/GenBank/DDBJ databases">
        <title>Draft genome sequence of five rapidly growing Mycobacterium species.</title>
        <authorList>
            <person name="Katahira K."/>
            <person name="Gotou Y."/>
            <person name="Iida K."/>
            <person name="Ogura Y."/>
            <person name="Hayashi T."/>
        </authorList>
    </citation>
    <scope>NUCLEOTIDE SEQUENCE [LARGE SCALE GENOMIC DNA]</scope>
    <source>
        <strain evidence="3">JCM6368</strain>
    </source>
</reference>
<dbReference type="SUPFAM" id="SSF55073">
    <property type="entry name" value="Nucleotide cyclase"/>
    <property type="match status" value="1"/>
</dbReference>
<dbReference type="Proteomes" id="UP000069705">
    <property type="component" value="Unassembled WGS sequence"/>
</dbReference>
<dbReference type="GO" id="GO:0035556">
    <property type="term" value="P:intracellular signal transduction"/>
    <property type="evidence" value="ECO:0007669"/>
    <property type="project" value="InterPro"/>
</dbReference>
<evidence type="ECO:0000313" key="2">
    <source>
        <dbReference type="EMBL" id="GAT06057.1"/>
    </source>
</evidence>
<dbReference type="SUPFAM" id="SSF52540">
    <property type="entry name" value="P-loop containing nucleoside triphosphate hydrolases"/>
    <property type="match status" value="1"/>
</dbReference>
<dbReference type="InterPro" id="IPR011990">
    <property type="entry name" value="TPR-like_helical_dom_sf"/>
</dbReference>
<dbReference type="InterPro" id="IPR029787">
    <property type="entry name" value="Nucleotide_cyclase"/>
</dbReference>
<accession>A0A100WX05</accession>
<dbReference type="InterPro" id="IPR058852">
    <property type="entry name" value="HTH_77"/>
</dbReference>
<dbReference type="SUPFAM" id="SSF48452">
    <property type="entry name" value="TPR-like"/>
    <property type="match status" value="1"/>
</dbReference>
<dbReference type="GeneID" id="93410661"/>
<dbReference type="PANTHER" id="PTHR47691:SF3">
    <property type="entry name" value="HTH-TYPE TRANSCRIPTIONAL REGULATOR RV0890C-RELATED"/>
    <property type="match status" value="1"/>
</dbReference>
<dbReference type="AlphaFoldDB" id="A0A100WX05"/>
<dbReference type="Gene3D" id="3.30.70.1230">
    <property type="entry name" value="Nucleotide cyclase"/>
    <property type="match status" value="2"/>
</dbReference>
<dbReference type="Gene3D" id="1.25.40.10">
    <property type="entry name" value="Tetratricopeptide repeat domain"/>
    <property type="match status" value="1"/>
</dbReference>
<protein>
    <submittedName>
        <fullName evidence="2">Putative ATPase</fullName>
    </submittedName>
</protein>
<evidence type="ECO:0000259" key="1">
    <source>
        <dbReference type="PROSITE" id="PS50125"/>
    </source>
</evidence>
<proteinExistence type="predicted"/>
<dbReference type="PROSITE" id="PS50125">
    <property type="entry name" value="GUANYLATE_CYCLASE_2"/>
    <property type="match status" value="1"/>
</dbReference>
<name>A0A100WX05_MYCFO</name>
<gene>
    <name evidence="2" type="ORF">RMCFA_6168</name>
</gene>
<dbReference type="Gene3D" id="3.40.50.300">
    <property type="entry name" value="P-loop containing nucleotide triphosphate hydrolases"/>
    <property type="match status" value="1"/>
</dbReference>
<reference evidence="2 3" key="1">
    <citation type="journal article" date="2016" name="Genome Announc.">
        <title>Draft Genome Sequences of Five Rapidly Growing Mycobacterium Species, M. thermoresistibile, M. fortuitum subsp. acetamidolyticum, M. canariasense, M. brisbanense, and M. novocastrense.</title>
        <authorList>
            <person name="Katahira K."/>
            <person name="Ogura Y."/>
            <person name="Gotoh Y."/>
            <person name="Hayashi T."/>
        </authorList>
    </citation>
    <scope>NUCLEOTIDE SEQUENCE [LARGE SCALE GENOMIC DNA]</scope>
    <source>
        <strain evidence="2 3">JCM6368</strain>
    </source>
</reference>
<dbReference type="PRINTS" id="PR00364">
    <property type="entry name" value="DISEASERSIST"/>
</dbReference>
<dbReference type="PANTHER" id="PTHR47691">
    <property type="entry name" value="REGULATOR-RELATED"/>
    <property type="match status" value="1"/>
</dbReference>
<dbReference type="EMBL" id="BCSZ01000065">
    <property type="protein sequence ID" value="GAT06057.1"/>
    <property type="molecule type" value="Genomic_DNA"/>
</dbReference>
<organism evidence="2 3">
    <name type="scientific">Mycolicibacterium fortuitum subsp. acetamidolyticum</name>
    <dbReference type="NCBI Taxonomy" id="144550"/>
    <lineage>
        <taxon>Bacteria</taxon>
        <taxon>Bacillati</taxon>
        <taxon>Actinomycetota</taxon>
        <taxon>Actinomycetes</taxon>
        <taxon>Mycobacteriales</taxon>
        <taxon>Mycobacteriaceae</taxon>
        <taxon>Mycolicibacterium</taxon>
    </lineage>
</organism>
<evidence type="ECO:0000313" key="3">
    <source>
        <dbReference type="Proteomes" id="UP000069705"/>
    </source>
</evidence>
<sequence>MASQVLTFLFTDIEGSTRRWEADRDAMRAALEVHDEVLLRTITEHEGQAFKHTGDGVCAVFTSPVGAVDAAVAAQRELGLPVRMGIATGEAQLRGDDYFGPVLNRAARIMAAGHGGQILLDGVTSGMLSDVNLISVGPRTLRDITKPVELFQVQADGLRAEFPPLNAIDAQPGNLRIPTTRLIGREAELDELDTTLKAHRVVTLTGVGGVGKTRLALELASRSADRYPDGVFVIELAAVGDPAAVPDEVAAVLGITQQAGLSVSDSVAVALEGRSRLLVLDNCEHVLDATADLVERIFAHSDTVGILATSREGLRLNDEQLWPVPSLDIRAGSNSAAAALFIDRAQAVSPYATFTAPAEAAAVVEICRKLDGIPLAIELAASRTGSMTAAEVRDRLDDRFRLLIGARRGLERHQTLRHAVQWSYDLLQSDEKALLARCSVFAGGFDLAGACAVSGSGDELITLDLLDALVRKSLLVADRASARTRYSMLETIRQFAEEQLVGSGDGETVRAAHARYFANLEPEVLALWDSPRQRESYAWFSGELPNLRAAFRWVADHGDLDTAATIAVTSIFLGYFLEQWEPIAWVEEMIPLARAARHPRLAQLYVGAANCAALGRLNDFDEYADAARAAIDSGEFDDVGDAFSCVVAAGYSTTGRPERAVEWCRTSIARRPDGHTASEAVMVVSLAVCGAAAEAMAVSENLLAAAAAADNPSLAGAALLGYGWARRESDPTAAYEALRRALVIADESGDRQQTSIIAGLLAGLAADRGELAEAFGYIAQTVRHYYDSGTTELMRVTLGLLAALLVRLGIHEPATTIMGFTTAAIGYPSFPEISGAIAHLRDVLGEERYQSLAMTGSTMTTTEIADYAFEQIDLARTTLADQT</sequence>